<dbReference type="NCBIfam" id="TIGR00520">
    <property type="entry name" value="asnASE_II"/>
    <property type="match status" value="1"/>
</dbReference>
<dbReference type="AlphaFoldDB" id="A0A642UXN8"/>
<dbReference type="OMA" id="RYYMQPL"/>
<evidence type="ECO:0000256" key="3">
    <source>
        <dbReference type="ARBA" id="ARBA00022801"/>
    </source>
</evidence>
<organism evidence="12 13">
    <name type="scientific">Diutina rugosa</name>
    <name type="common">Yeast</name>
    <name type="synonym">Candida rugosa</name>
    <dbReference type="NCBI Taxonomy" id="5481"/>
    <lineage>
        <taxon>Eukaryota</taxon>
        <taxon>Fungi</taxon>
        <taxon>Dikarya</taxon>
        <taxon>Ascomycota</taxon>
        <taxon>Saccharomycotina</taxon>
        <taxon>Pichiomycetes</taxon>
        <taxon>Debaryomycetaceae</taxon>
        <taxon>Diutina</taxon>
    </lineage>
</organism>
<feature type="binding site" evidence="6">
    <location>
        <position position="110"/>
    </location>
    <ligand>
        <name>substrate</name>
    </ligand>
</feature>
<proteinExistence type="inferred from homology"/>
<evidence type="ECO:0000313" key="13">
    <source>
        <dbReference type="Proteomes" id="UP000449547"/>
    </source>
</evidence>
<feature type="active site" description="O-isoaspartyl threonine intermediate" evidence="5">
    <location>
        <position position="64"/>
    </location>
</feature>
<dbReference type="EC" id="3.5.1.1" evidence="2"/>
<dbReference type="PANTHER" id="PTHR11707">
    <property type="entry name" value="L-ASPARAGINASE"/>
    <property type="match status" value="1"/>
</dbReference>
<evidence type="ECO:0000256" key="7">
    <source>
        <dbReference type="PROSITE-ProRule" id="PRU10099"/>
    </source>
</evidence>
<dbReference type="VEuPathDB" id="FungiDB:DIURU_000544"/>
<dbReference type="Proteomes" id="UP000449547">
    <property type="component" value="Unassembled WGS sequence"/>
</dbReference>
<gene>
    <name evidence="12" type="ORF">DIURU_000544</name>
</gene>
<feature type="domain" description="Asparaginase/glutaminase C-terminal" evidence="11">
    <location>
        <begin position="264"/>
        <end position="386"/>
    </location>
</feature>
<comment type="catalytic activity">
    <reaction evidence="4">
        <text>L-asparagine + H2O = L-aspartate + NH4(+)</text>
        <dbReference type="Rhea" id="RHEA:21016"/>
        <dbReference type="ChEBI" id="CHEBI:15377"/>
        <dbReference type="ChEBI" id="CHEBI:28938"/>
        <dbReference type="ChEBI" id="CHEBI:29991"/>
        <dbReference type="ChEBI" id="CHEBI:58048"/>
        <dbReference type="EC" id="3.5.1.1"/>
    </reaction>
</comment>
<keyword evidence="13" id="KW-1185">Reference proteome</keyword>
<dbReference type="Pfam" id="PF17763">
    <property type="entry name" value="Asparaginase_C"/>
    <property type="match status" value="1"/>
</dbReference>
<dbReference type="Gene3D" id="3.40.50.40">
    <property type="match status" value="1"/>
</dbReference>
<keyword evidence="3" id="KW-0378">Hydrolase</keyword>
<dbReference type="GO" id="GO:0004067">
    <property type="term" value="F:asparaginase activity"/>
    <property type="evidence" value="ECO:0007669"/>
    <property type="project" value="UniProtKB-UniRule"/>
</dbReference>
<sequence length="392" mass="42112">MVADTLSVSPGGSGATLAEYEIHDDSHSQFRVVQRTTSNLSIASISLDDERQLPTIKVLGTGGTIASKGSTGSQTAGYKVDLTIEELVASIPDLTLTANLEYEQVFNVDSKEINSEELLKLYQKVKEGLKEYDGIVITHGTDTMEETAFFLQCAINTDKPIVLCGSMRPSTAISSDGPMNLYQAISIASDPSSRGRGVLVALNDRIGSGFYITKSNANSLDTFKSAGQGYLGNFVNNEVHYYYPPSKPLGLVYFDVDPFDAPEDVVILYGHQGISNRVIELILSGSACSGLVLATMGAGSMADATNDFIATLTRKSQIPVVYSKRSMDGMVPTAAIPRHATNRATGEVFPYTNAIAGGYLNPQKARILVQLCLAQNMDIAAIRKVFQQMYGG</sequence>
<evidence type="ECO:0000256" key="8">
    <source>
        <dbReference type="PROSITE-ProRule" id="PRU10100"/>
    </source>
</evidence>
<evidence type="ECO:0000256" key="6">
    <source>
        <dbReference type="PIRSR" id="PIRSR001220-2"/>
    </source>
</evidence>
<feature type="domain" description="L-asparaginase N-terminal" evidence="10">
    <location>
        <begin position="56"/>
        <end position="245"/>
    </location>
</feature>
<dbReference type="Pfam" id="PF00710">
    <property type="entry name" value="Asparaginase"/>
    <property type="match status" value="1"/>
</dbReference>
<dbReference type="InterPro" id="IPR020827">
    <property type="entry name" value="Asparaginase/glutaminase_AS1"/>
</dbReference>
<dbReference type="PIRSF" id="PIRSF500176">
    <property type="entry name" value="L_ASNase"/>
    <property type="match status" value="1"/>
</dbReference>
<evidence type="ECO:0000256" key="4">
    <source>
        <dbReference type="ARBA" id="ARBA00049366"/>
    </source>
</evidence>
<dbReference type="InterPro" id="IPR027474">
    <property type="entry name" value="L-asparaginase_N"/>
</dbReference>
<dbReference type="PIRSF" id="PIRSF001220">
    <property type="entry name" value="L-ASNase_gatD"/>
    <property type="match status" value="1"/>
</dbReference>
<reference evidence="12 13" key="1">
    <citation type="submission" date="2019-07" db="EMBL/GenBank/DDBJ databases">
        <title>Genome assembly of two rare yeast pathogens: Diutina rugosa and Trichomonascus ciferrii.</title>
        <authorList>
            <person name="Mixao V."/>
            <person name="Saus E."/>
            <person name="Hansen A."/>
            <person name="Lass-Flor C."/>
            <person name="Gabaldon T."/>
        </authorList>
    </citation>
    <scope>NUCLEOTIDE SEQUENCE [LARGE SCALE GENOMIC DNA]</scope>
    <source>
        <strain evidence="12 13">CBS 613</strain>
    </source>
</reference>
<dbReference type="OrthoDB" id="542841at2759"/>
<dbReference type="SUPFAM" id="SSF53774">
    <property type="entry name" value="Glutaminase/Asparaginase"/>
    <property type="match status" value="1"/>
</dbReference>
<comment type="similarity">
    <text evidence="1 9">Belongs to the asparaginase 1 family.</text>
</comment>
<dbReference type="InterPro" id="IPR040919">
    <property type="entry name" value="Asparaginase_C"/>
</dbReference>
<dbReference type="RefSeq" id="XP_034014639.1">
    <property type="nucleotide sequence ID" value="XM_034158422.1"/>
</dbReference>
<dbReference type="InterPro" id="IPR006034">
    <property type="entry name" value="Asparaginase/glutaminase-like"/>
</dbReference>
<dbReference type="SMART" id="SM00870">
    <property type="entry name" value="Asparaginase"/>
    <property type="match status" value="1"/>
</dbReference>
<dbReference type="GeneID" id="54779197"/>
<evidence type="ECO:0000313" key="12">
    <source>
        <dbReference type="EMBL" id="KAA8907382.1"/>
    </source>
</evidence>
<feature type="active site" evidence="7">
    <location>
        <position position="64"/>
    </location>
</feature>
<dbReference type="FunFam" id="3.40.50.1170:FF:000001">
    <property type="entry name" value="L-asparaginase 2"/>
    <property type="match status" value="1"/>
</dbReference>
<dbReference type="EMBL" id="SWFT01000025">
    <property type="protein sequence ID" value="KAA8907382.1"/>
    <property type="molecule type" value="Genomic_DNA"/>
</dbReference>
<dbReference type="CDD" id="cd08964">
    <property type="entry name" value="L-asparaginase_II"/>
    <property type="match status" value="1"/>
</dbReference>
<evidence type="ECO:0000259" key="10">
    <source>
        <dbReference type="Pfam" id="PF00710"/>
    </source>
</evidence>
<dbReference type="InterPro" id="IPR027475">
    <property type="entry name" value="Asparaginase/glutaminase_AS2"/>
</dbReference>
<evidence type="ECO:0000259" key="11">
    <source>
        <dbReference type="Pfam" id="PF17763"/>
    </source>
</evidence>
<evidence type="ECO:0000256" key="2">
    <source>
        <dbReference type="ARBA" id="ARBA00012920"/>
    </source>
</evidence>
<accession>A0A642UXN8</accession>
<evidence type="ECO:0000256" key="1">
    <source>
        <dbReference type="ARBA" id="ARBA00010518"/>
    </source>
</evidence>
<dbReference type="InterPro" id="IPR027473">
    <property type="entry name" value="L-asparaginase_C"/>
</dbReference>
<feature type="binding site" evidence="6">
    <location>
        <begin position="141"/>
        <end position="142"/>
    </location>
    <ligand>
        <name>substrate</name>
    </ligand>
</feature>
<dbReference type="PANTHER" id="PTHR11707:SF28">
    <property type="entry name" value="60 KDA LYSOPHOSPHOLIPASE"/>
    <property type="match status" value="1"/>
</dbReference>
<dbReference type="PRINTS" id="PR00139">
    <property type="entry name" value="ASNGLNASE"/>
</dbReference>
<dbReference type="PROSITE" id="PS00917">
    <property type="entry name" value="ASN_GLN_ASE_2"/>
    <property type="match status" value="1"/>
</dbReference>
<dbReference type="Gene3D" id="3.40.50.1170">
    <property type="entry name" value="L-asparaginase, N-terminal domain"/>
    <property type="match status" value="1"/>
</dbReference>
<name>A0A642UXN8_DIURU</name>
<evidence type="ECO:0000256" key="5">
    <source>
        <dbReference type="PIRSR" id="PIRSR001220-1"/>
    </source>
</evidence>
<comment type="caution">
    <text evidence="12">The sequence shown here is derived from an EMBL/GenBank/DDBJ whole genome shotgun (WGS) entry which is preliminary data.</text>
</comment>
<dbReference type="InterPro" id="IPR037152">
    <property type="entry name" value="L-asparaginase_N_sf"/>
</dbReference>
<dbReference type="PROSITE" id="PS00144">
    <property type="entry name" value="ASN_GLN_ASE_1"/>
    <property type="match status" value="1"/>
</dbReference>
<dbReference type="InterPro" id="IPR036152">
    <property type="entry name" value="Asp/glu_Ase-like_sf"/>
</dbReference>
<feature type="active site" evidence="8">
    <location>
        <position position="141"/>
    </location>
</feature>
<dbReference type="GO" id="GO:0006530">
    <property type="term" value="P:L-asparagine catabolic process"/>
    <property type="evidence" value="ECO:0007669"/>
    <property type="project" value="UniProtKB-ARBA"/>
</dbReference>
<evidence type="ECO:0000256" key="9">
    <source>
        <dbReference type="RuleBase" id="RU004456"/>
    </source>
</evidence>
<dbReference type="PROSITE" id="PS51732">
    <property type="entry name" value="ASN_GLN_ASE_3"/>
    <property type="match status" value="1"/>
</dbReference>
<dbReference type="InterPro" id="IPR004550">
    <property type="entry name" value="AsnASE_II"/>
</dbReference>
<protein>
    <recommendedName>
        <fullName evidence="2">asparaginase</fullName>
        <ecNumber evidence="2">3.5.1.1</ecNumber>
    </recommendedName>
</protein>